<dbReference type="GO" id="GO:0005829">
    <property type="term" value="C:cytosol"/>
    <property type="evidence" value="ECO:0007669"/>
    <property type="project" value="TreeGrafter"/>
</dbReference>
<evidence type="ECO:0000259" key="7">
    <source>
        <dbReference type="Pfam" id="PF00962"/>
    </source>
</evidence>
<name>A0A4V3EIR6_9ACTN</name>
<sequence>MLDSATAVATPKPVLHDHLDGGLRVGTILELADEIGWALPHTDPDELQAWFTAGANTRDLLQYLATFEHTLAVMQTADHIERVAYEAVSDLADDGVVYAEIRFAPELHQEQGLPLDVIVGAVTDGFRRAEHDAVRRGHEIHAFAILCAMRTEHRSLEIAQLVDSMRSVDDKVVAFDLAGAETGFPPSLHAEALAFARERLLNVTIHASEPPDLELISDALAHGAHRIGHGVRLQADLDIRDGEIVAMGPLAAYVLDRQIPLEVAPTCHVHVGAVPDLASHPIGPMLRAGFAVNVNTDNRLMSDVMPSSELAAVAGTFDLSDDEVARLLRNGIMAGFAPLDLRTRLASLVG</sequence>
<dbReference type="Gene3D" id="3.20.20.140">
    <property type="entry name" value="Metal-dependent hydrolases"/>
    <property type="match status" value="1"/>
</dbReference>
<comment type="caution">
    <text evidence="8">The sequence shown here is derived from an EMBL/GenBank/DDBJ whole genome shotgun (WGS) entry which is preliminary data.</text>
</comment>
<dbReference type="EMBL" id="SOAU01000001">
    <property type="protein sequence ID" value="TDT15548.1"/>
    <property type="molecule type" value="Genomic_DNA"/>
</dbReference>
<dbReference type="InterPro" id="IPR006330">
    <property type="entry name" value="Ado/ade_deaminase"/>
</dbReference>
<gene>
    <name evidence="8" type="ORF">BDK89_1120</name>
</gene>
<dbReference type="GO" id="GO:0006154">
    <property type="term" value="P:adenosine catabolic process"/>
    <property type="evidence" value="ECO:0007669"/>
    <property type="project" value="TreeGrafter"/>
</dbReference>
<proteinExistence type="inferred from homology"/>
<organism evidence="8 9">
    <name type="scientific">Ilumatobacter fluminis</name>
    <dbReference type="NCBI Taxonomy" id="467091"/>
    <lineage>
        <taxon>Bacteria</taxon>
        <taxon>Bacillati</taxon>
        <taxon>Actinomycetota</taxon>
        <taxon>Acidimicrobiia</taxon>
        <taxon>Acidimicrobiales</taxon>
        <taxon>Ilumatobacteraceae</taxon>
        <taxon>Ilumatobacter</taxon>
    </lineage>
</organism>
<accession>A0A4V3EIR6</accession>
<comment type="similarity">
    <text evidence="2">Belongs to the metallo-dependent hydrolases superfamily. Adenosine and AMP deaminases family.</text>
</comment>
<evidence type="ECO:0000313" key="9">
    <source>
        <dbReference type="Proteomes" id="UP000294558"/>
    </source>
</evidence>
<dbReference type="InterPro" id="IPR001365">
    <property type="entry name" value="A_deaminase_dom"/>
</dbReference>
<keyword evidence="4" id="KW-0479">Metal-binding</keyword>
<dbReference type="NCBIfam" id="NF006847">
    <property type="entry name" value="PRK09358.1-2"/>
    <property type="match status" value="1"/>
</dbReference>
<dbReference type="PANTHER" id="PTHR11409:SF43">
    <property type="entry name" value="ADENOSINE DEAMINASE"/>
    <property type="match status" value="1"/>
</dbReference>
<dbReference type="Pfam" id="PF00962">
    <property type="entry name" value="A_deaminase"/>
    <property type="match status" value="1"/>
</dbReference>
<feature type="domain" description="Adenosine deaminase" evidence="7">
    <location>
        <begin position="11"/>
        <end position="349"/>
    </location>
</feature>
<protein>
    <recommendedName>
        <fullName evidence="3">adenosine deaminase</fullName>
        <ecNumber evidence="3">3.5.4.4</ecNumber>
    </recommendedName>
</protein>
<evidence type="ECO:0000256" key="4">
    <source>
        <dbReference type="ARBA" id="ARBA00022723"/>
    </source>
</evidence>
<keyword evidence="9" id="KW-1185">Reference proteome</keyword>
<keyword evidence="6" id="KW-0862">Zinc</keyword>
<evidence type="ECO:0000313" key="8">
    <source>
        <dbReference type="EMBL" id="TDT15548.1"/>
    </source>
</evidence>
<reference evidence="8 9" key="1">
    <citation type="submission" date="2019-03" db="EMBL/GenBank/DDBJ databases">
        <title>Sequencing the genomes of 1000 actinobacteria strains.</title>
        <authorList>
            <person name="Klenk H.-P."/>
        </authorList>
    </citation>
    <scope>NUCLEOTIDE SEQUENCE [LARGE SCALE GENOMIC DNA]</scope>
    <source>
        <strain evidence="8 9">DSM 18936</strain>
    </source>
</reference>
<evidence type="ECO:0000256" key="5">
    <source>
        <dbReference type="ARBA" id="ARBA00022801"/>
    </source>
</evidence>
<comment type="cofactor">
    <cofactor evidence="1">
        <name>Zn(2+)</name>
        <dbReference type="ChEBI" id="CHEBI:29105"/>
    </cofactor>
</comment>
<dbReference type="EC" id="3.5.4.4" evidence="3"/>
<dbReference type="GO" id="GO:0046103">
    <property type="term" value="P:inosine biosynthetic process"/>
    <property type="evidence" value="ECO:0007669"/>
    <property type="project" value="TreeGrafter"/>
</dbReference>
<evidence type="ECO:0000256" key="2">
    <source>
        <dbReference type="ARBA" id="ARBA00006676"/>
    </source>
</evidence>
<dbReference type="Proteomes" id="UP000294558">
    <property type="component" value="Unassembled WGS sequence"/>
</dbReference>
<evidence type="ECO:0000256" key="1">
    <source>
        <dbReference type="ARBA" id="ARBA00001947"/>
    </source>
</evidence>
<keyword evidence="5" id="KW-0378">Hydrolase</keyword>
<evidence type="ECO:0000256" key="3">
    <source>
        <dbReference type="ARBA" id="ARBA00012784"/>
    </source>
</evidence>
<dbReference type="GO" id="GO:0043103">
    <property type="term" value="P:hypoxanthine salvage"/>
    <property type="evidence" value="ECO:0007669"/>
    <property type="project" value="TreeGrafter"/>
</dbReference>
<evidence type="ECO:0000256" key="6">
    <source>
        <dbReference type="ARBA" id="ARBA00022833"/>
    </source>
</evidence>
<dbReference type="InterPro" id="IPR032466">
    <property type="entry name" value="Metal_Hydrolase"/>
</dbReference>
<dbReference type="SUPFAM" id="SSF51556">
    <property type="entry name" value="Metallo-dependent hydrolases"/>
    <property type="match status" value="1"/>
</dbReference>
<dbReference type="GO" id="GO:0004000">
    <property type="term" value="F:adenosine deaminase activity"/>
    <property type="evidence" value="ECO:0007669"/>
    <property type="project" value="TreeGrafter"/>
</dbReference>
<dbReference type="GO" id="GO:0046872">
    <property type="term" value="F:metal ion binding"/>
    <property type="evidence" value="ECO:0007669"/>
    <property type="project" value="UniProtKB-KW"/>
</dbReference>
<dbReference type="PANTHER" id="PTHR11409">
    <property type="entry name" value="ADENOSINE DEAMINASE"/>
    <property type="match status" value="1"/>
</dbReference>
<dbReference type="AlphaFoldDB" id="A0A4V3EIR6"/>